<evidence type="ECO:0000256" key="1">
    <source>
        <dbReference type="SAM" id="Phobius"/>
    </source>
</evidence>
<keyword evidence="1" id="KW-1133">Transmembrane helix</keyword>
<comment type="caution">
    <text evidence="2">The sequence shown here is derived from an EMBL/GenBank/DDBJ whole genome shotgun (WGS) entry which is preliminary data.</text>
</comment>
<evidence type="ECO:0000313" key="2">
    <source>
        <dbReference type="EMBL" id="KAH8103833.1"/>
    </source>
</evidence>
<dbReference type="EMBL" id="JAEVFJ010000006">
    <property type="protein sequence ID" value="KAH8103833.1"/>
    <property type="molecule type" value="Genomic_DNA"/>
</dbReference>
<gene>
    <name evidence="2" type="ORF">BXZ70DRAFT_922991</name>
</gene>
<feature type="transmembrane region" description="Helical" evidence="1">
    <location>
        <begin position="6"/>
        <end position="32"/>
    </location>
</feature>
<evidence type="ECO:0000313" key="3">
    <source>
        <dbReference type="Proteomes" id="UP000813824"/>
    </source>
</evidence>
<keyword evidence="1" id="KW-0812">Transmembrane</keyword>
<feature type="transmembrane region" description="Helical" evidence="1">
    <location>
        <begin position="44"/>
        <end position="64"/>
    </location>
</feature>
<sequence length="69" mass="7852">MANERGFGWFCLVPFIYPSFSITSLPTLRCFIIATSFHGRNGHLMCLLHISIQFGLLLALLTLMTHLRL</sequence>
<keyword evidence="3" id="KW-1185">Reference proteome</keyword>
<keyword evidence="1" id="KW-0472">Membrane</keyword>
<name>A0A8K0XSJ4_9AGAR</name>
<proteinExistence type="predicted"/>
<dbReference type="Proteomes" id="UP000813824">
    <property type="component" value="Unassembled WGS sequence"/>
</dbReference>
<protein>
    <submittedName>
        <fullName evidence="2">Uncharacterized protein</fullName>
    </submittedName>
</protein>
<dbReference type="AlphaFoldDB" id="A0A8K0XSJ4"/>
<dbReference type="OrthoDB" id="433124at2759"/>
<accession>A0A8K0XSJ4</accession>
<reference evidence="2" key="1">
    <citation type="journal article" date="2021" name="New Phytol.">
        <title>Evolutionary innovations through gain and loss of genes in the ectomycorrhizal Boletales.</title>
        <authorList>
            <person name="Wu G."/>
            <person name="Miyauchi S."/>
            <person name="Morin E."/>
            <person name="Kuo A."/>
            <person name="Drula E."/>
            <person name="Varga T."/>
            <person name="Kohler A."/>
            <person name="Feng B."/>
            <person name="Cao Y."/>
            <person name="Lipzen A."/>
            <person name="Daum C."/>
            <person name="Hundley H."/>
            <person name="Pangilinan J."/>
            <person name="Johnson J."/>
            <person name="Barry K."/>
            <person name="LaButti K."/>
            <person name="Ng V."/>
            <person name="Ahrendt S."/>
            <person name="Min B."/>
            <person name="Choi I.G."/>
            <person name="Park H."/>
            <person name="Plett J.M."/>
            <person name="Magnuson J."/>
            <person name="Spatafora J.W."/>
            <person name="Nagy L.G."/>
            <person name="Henrissat B."/>
            <person name="Grigoriev I.V."/>
            <person name="Yang Z.L."/>
            <person name="Xu J."/>
            <person name="Martin F.M."/>
        </authorList>
    </citation>
    <scope>NUCLEOTIDE SEQUENCE</scope>
    <source>
        <strain evidence="2">KKN 215</strain>
    </source>
</reference>
<organism evidence="2 3">
    <name type="scientific">Cristinia sonorae</name>
    <dbReference type="NCBI Taxonomy" id="1940300"/>
    <lineage>
        <taxon>Eukaryota</taxon>
        <taxon>Fungi</taxon>
        <taxon>Dikarya</taxon>
        <taxon>Basidiomycota</taxon>
        <taxon>Agaricomycotina</taxon>
        <taxon>Agaricomycetes</taxon>
        <taxon>Agaricomycetidae</taxon>
        <taxon>Agaricales</taxon>
        <taxon>Pleurotineae</taxon>
        <taxon>Stephanosporaceae</taxon>
        <taxon>Cristinia</taxon>
    </lineage>
</organism>
<feature type="non-terminal residue" evidence="2">
    <location>
        <position position="69"/>
    </location>
</feature>